<dbReference type="EMBL" id="CP019434">
    <property type="protein sequence ID" value="APZ42610.1"/>
    <property type="molecule type" value="Genomic_DNA"/>
</dbReference>
<protein>
    <submittedName>
        <fullName evidence="1">Uncharacterized protein</fullName>
    </submittedName>
</protein>
<keyword evidence="2" id="KW-1185">Reference proteome</keyword>
<dbReference type="RefSeq" id="WP_076836264.1">
    <property type="nucleotide sequence ID" value="NZ_CP019434.1"/>
</dbReference>
<reference evidence="1 2" key="1">
    <citation type="submission" date="2017-01" db="EMBL/GenBank/DDBJ databases">
        <title>Draft sequence of Acidihalobacter ferrooxidans strain DSM 14175 (strain V8).</title>
        <authorList>
            <person name="Khaleque H.N."/>
            <person name="Ramsay J.P."/>
            <person name="Murphy R.J.T."/>
            <person name="Kaksonen A.H."/>
            <person name="Boxall N.J."/>
            <person name="Watkin E.L.J."/>
        </authorList>
    </citation>
    <scope>NUCLEOTIDE SEQUENCE [LARGE SCALE GENOMIC DNA]</scope>
    <source>
        <strain evidence="1 2">V8</strain>
    </source>
</reference>
<sequence length="82" mass="9168">MTKLFLIDIATGRLHVTKAGRELWAKRLAAAGVSIDCLHSRDAFSRAIDQMFEHEFRQQATLCRGHDQALDAIMDGVPGWDS</sequence>
<evidence type="ECO:0000313" key="2">
    <source>
        <dbReference type="Proteomes" id="UP000243807"/>
    </source>
</evidence>
<name>A0A1P8UFJ9_9GAMM</name>
<dbReference type="AlphaFoldDB" id="A0A1P8UFJ9"/>
<dbReference type="Proteomes" id="UP000243807">
    <property type="component" value="Chromosome"/>
</dbReference>
<dbReference type="KEGG" id="afy:BW247_05455"/>
<evidence type="ECO:0000313" key="1">
    <source>
        <dbReference type="EMBL" id="APZ42610.1"/>
    </source>
</evidence>
<proteinExistence type="predicted"/>
<accession>A0A1P8UFJ9</accession>
<gene>
    <name evidence="1" type="ORF">BW247_05455</name>
</gene>
<organism evidence="1 2">
    <name type="scientific">Acidihalobacter ferrooxydans</name>
    <dbReference type="NCBI Taxonomy" id="1765967"/>
    <lineage>
        <taxon>Bacteria</taxon>
        <taxon>Pseudomonadati</taxon>
        <taxon>Pseudomonadota</taxon>
        <taxon>Gammaproteobacteria</taxon>
        <taxon>Chromatiales</taxon>
        <taxon>Ectothiorhodospiraceae</taxon>
        <taxon>Acidihalobacter</taxon>
    </lineage>
</organism>